<gene>
    <name evidence="8" type="ORF">AB9R89_02925</name>
</gene>
<keyword evidence="2" id="KW-0808">Transferase</keyword>
<reference evidence="8 9" key="1">
    <citation type="submission" date="2024-08" db="EMBL/GenBank/DDBJ databases">
        <title>Oceanimonas smirnovii Genome sequencing and assembly.</title>
        <authorList>
            <person name="Tang B."/>
        </authorList>
    </citation>
    <scope>NUCLEOTIDE SEQUENCE [LARGE SCALE GENOMIC DNA]</scope>
    <source>
        <strain evidence="8 9">OS2020-119</strain>
    </source>
</reference>
<comment type="caution">
    <text evidence="8">The sequence shown here is derived from an EMBL/GenBank/DDBJ whole genome shotgun (WGS) entry which is preliminary data.</text>
</comment>
<evidence type="ECO:0000256" key="1">
    <source>
        <dbReference type="ARBA" id="ARBA00008609"/>
    </source>
</evidence>
<dbReference type="InterPro" id="IPR027266">
    <property type="entry name" value="TrmE/GcvT-like"/>
</dbReference>
<proteinExistence type="inferred from homology"/>
<dbReference type="NCBIfam" id="TIGR01372">
    <property type="entry name" value="soxA"/>
    <property type="match status" value="1"/>
</dbReference>
<dbReference type="Gene3D" id="3.30.1360.120">
    <property type="entry name" value="Probable tRNA modification gtpase trme, domain 1"/>
    <property type="match status" value="1"/>
</dbReference>
<evidence type="ECO:0000313" key="9">
    <source>
        <dbReference type="Proteomes" id="UP001610706"/>
    </source>
</evidence>
<dbReference type="PANTHER" id="PTHR43757:SF2">
    <property type="entry name" value="AMINOMETHYLTRANSFERASE, MITOCHONDRIAL"/>
    <property type="match status" value="1"/>
</dbReference>
<dbReference type="Pfam" id="PF17806">
    <property type="entry name" value="SO_alpha_A3"/>
    <property type="match status" value="1"/>
</dbReference>
<dbReference type="Gene3D" id="1.10.10.1100">
    <property type="entry name" value="BFD-like [2Fe-2S]-binding domain"/>
    <property type="match status" value="1"/>
</dbReference>
<feature type="domain" description="GCVT N-terminal" evidence="4">
    <location>
        <begin position="623"/>
        <end position="894"/>
    </location>
</feature>
<dbReference type="RefSeq" id="WP_395544870.1">
    <property type="nucleotide sequence ID" value="NZ_CP166302.1"/>
</dbReference>
<dbReference type="Pfam" id="PF13510">
    <property type="entry name" value="Fer2_4"/>
    <property type="match status" value="1"/>
</dbReference>
<dbReference type="PANTHER" id="PTHR43757">
    <property type="entry name" value="AMINOMETHYLTRANSFERASE"/>
    <property type="match status" value="1"/>
</dbReference>
<dbReference type="Proteomes" id="UP001610706">
    <property type="component" value="Unassembled WGS sequence"/>
</dbReference>
<dbReference type="InterPro" id="IPR029043">
    <property type="entry name" value="GcvT/YgfZ_C"/>
</dbReference>
<dbReference type="InterPro" id="IPR006222">
    <property type="entry name" value="GCVT_N"/>
</dbReference>
<keyword evidence="9" id="KW-1185">Reference proteome</keyword>
<dbReference type="InterPro" id="IPR042204">
    <property type="entry name" value="2Fe-2S-bd_N"/>
</dbReference>
<dbReference type="InterPro" id="IPR036188">
    <property type="entry name" value="FAD/NAD-bd_sf"/>
</dbReference>
<evidence type="ECO:0000256" key="2">
    <source>
        <dbReference type="ARBA" id="ARBA00022576"/>
    </source>
</evidence>
<evidence type="ECO:0000259" key="5">
    <source>
        <dbReference type="Pfam" id="PF07992"/>
    </source>
</evidence>
<sequence length="1010" mass="110026">MSQQNRIQGRGRVDAGKPLNFIFNGKRYEGLAGDTIASALLANGVDVVGRSFKYSRPRGIMAAGSDEPNCILQVGSSEATMIPNVRGTQAELYDGLTAASTNGWPNVEKDLMGMVGKLGGSMMPPGFYYKTFMYPQSMWPKYEHLIRKAAGLGRVPKERDPDTYDKLNHHCDVLVVGGGAAGLTAALAAGRRGARVILVDEQNEFGGHLLHSTQQINGQAPAAWAEAAVKELENLPDVTLLPRSTAAGYYDQNFVTVMERRTDHLGERVSGKTRQRLHRIRAGRVILATGAQERPLVFANNDLPGCYVASALSTYVNRYGVAPGKQLVLMTCNDYGYQAALDWLDAGRELVAVVDSRANPSGDRYQQLKARGVKIYTGHGLIEATGKKRVNGAKVAPITSDGSRVAGSALQLNCDTIATSGGWSPVVHLTAHTGSRPVWNADIIGFVPGETVQKQLLAGGVQGTYGLSAVLAEGLKAGREAAVATGYGEISAKVTDADINTTDPREDRAQALFLVPHSRANSRAPKQFVDYQNDVTAAGIELAVREGFESIEHIKRYTAMGFGTDQGKLGNINGMAIAANAMGKSIPETGTTVFRPNYTPITMGAFAGRNAGHLFDPVRFSAMHAWHVKNGAEFEDVGQWKRPWYFPKAGEDMHQAVNRECVATRTSVGILDASTLGKIDIQGKDAREFLQRIYTNAWAKLNPGFCRYGLMCKEDGMVFDDGVTSCISDEHFVMTTTTGGAAGVLQWLELWHQTEWPELEVYFTSVTDHWATMTVSGPNSRRVLEKVCEDVDLSRDAFPFMTWRDATIAGVKGRIFRISFTGELSFEVNVQANYGMHVWEALMEAGAEFNITPYGTETMHVLRAEKGFIIVGQDTDGSVTPQDLNMDWCVGKNKPFPFIGQRSWAREDTARTDRKQLVGLKCKEASTVIPEGAQIVLDPNHAIPMPMVGHVSSSYYSANLGHNIAMGVVKDGLNRMGDTVYCPLADGRVLEAEITSTVFYDPKGERQHVE</sequence>
<accession>A0ABW7NYQ5</accession>
<evidence type="ECO:0000259" key="7">
    <source>
        <dbReference type="Pfam" id="PF17806"/>
    </source>
</evidence>
<dbReference type="Gene3D" id="3.50.50.60">
    <property type="entry name" value="FAD/NAD(P)-binding domain"/>
    <property type="match status" value="1"/>
</dbReference>
<dbReference type="InterPro" id="IPR041854">
    <property type="entry name" value="BFD-like_2Fe2S-bd_dom_sf"/>
</dbReference>
<evidence type="ECO:0000313" key="8">
    <source>
        <dbReference type="EMBL" id="MFH7564274.1"/>
    </source>
</evidence>
<evidence type="ECO:0000259" key="6">
    <source>
        <dbReference type="Pfam" id="PF08669"/>
    </source>
</evidence>
<dbReference type="InterPro" id="IPR028896">
    <property type="entry name" value="GcvT/YgfZ/DmdA"/>
</dbReference>
<dbReference type="Gene3D" id="3.10.20.440">
    <property type="entry name" value="2Fe-2S iron-sulphur cluster binding domain, sarcosine oxidase, alpha subunit, N-terminal domain"/>
    <property type="match status" value="1"/>
</dbReference>
<protein>
    <submittedName>
        <fullName evidence="8">Sarcosine oxidase subunit alpha family protein</fullName>
    </submittedName>
</protein>
<keyword evidence="3" id="KW-0560">Oxidoreductase</keyword>
<dbReference type="SUPFAM" id="SSF101790">
    <property type="entry name" value="Aminomethyltransferase beta-barrel domain"/>
    <property type="match status" value="1"/>
</dbReference>
<dbReference type="InterPro" id="IPR023753">
    <property type="entry name" value="FAD/NAD-binding_dom"/>
</dbReference>
<evidence type="ECO:0000259" key="4">
    <source>
        <dbReference type="Pfam" id="PF01571"/>
    </source>
</evidence>
<feature type="domain" description="FAD/NAD(P)-binding" evidence="5">
    <location>
        <begin position="172"/>
        <end position="428"/>
    </location>
</feature>
<dbReference type="EMBL" id="JBGFTR010000003">
    <property type="protein sequence ID" value="MFH7564274.1"/>
    <property type="molecule type" value="Genomic_DNA"/>
</dbReference>
<dbReference type="Pfam" id="PF07992">
    <property type="entry name" value="Pyr_redox_2"/>
    <property type="match status" value="1"/>
</dbReference>
<dbReference type="InterPro" id="IPR041117">
    <property type="entry name" value="SoxA_A3"/>
</dbReference>
<evidence type="ECO:0000256" key="3">
    <source>
        <dbReference type="ARBA" id="ARBA00023002"/>
    </source>
</evidence>
<comment type="similarity">
    <text evidence="1">Belongs to the GcvT family.</text>
</comment>
<dbReference type="PRINTS" id="PR00368">
    <property type="entry name" value="FADPNR"/>
</dbReference>
<organism evidence="8 9">
    <name type="scientific">Oceanimonas smirnovii</name>
    <dbReference type="NCBI Taxonomy" id="264574"/>
    <lineage>
        <taxon>Bacteria</taxon>
        <taxon>Pseudomonadati</taxon>
        <taxon>Pseudomonadota</taxon>
        <taxon>Gammaproteobacteria</taxon>
        <taxon>Aeromonadales</taxon>
        <taxon>Aeromonadaceae</taxon>
        <taxon>Oceanimonas</taxon>
    </lineage>
</organism>
<dbReference type="PIRSF" id="PIRSF037980">
    <property type="entry name" value="SoxA"/>
    <property type="match status" value="1"/>
</dbReference>
<dbReference type="InterPro" id="IPR006277">
    <property type="entry name" value="Sarcosine_oxidase_asu"/>
</dbReference>
<dbReference type="SUPFAM" id="SSF103025">
    <property type="entry name" value="Folate-binding domain"/>
    <property type="match status" value="1"/>
</dbReference>
<feature type="domain" description="Aminomethyltransferase C-terminal" evidence="6">
    <location>
        <begin position="915"/>
        <end position="1001"/>
    </location>
</feature>
<dbReference type="InterPro" id="IPR013977">
    <property type="entry name" value="GcvT_C"/>
</dbReference>
<dbReference type="SUPFAM" id="SSF51905">
    <property type="entry name" value="FAD/NAD(P)-binding domain"/>
    <property type="match status" value="1"/>
</dbReference>
<keyword evidence="2" id="KW-0032">Aminotransferase</keyword>
<dbReference type="PRINTS" id="PR00411">
    <property type="entry name" value="PNDRDTASEI"/>
</dbReference>
<name>A0ABW7NYQ5_9GAMM</name>
<dbReference type="Pfam" id="PF08669">
    <property type="entry name" value="GCV_T_C"/>
    <property type="match status" value="1"/>
</dbReference>
<dbReference type="Pfam" id="PF01571">
    <property type="entry name" value="GCV_T"/>
    <property type="match status" value="1"/>
</dbReference>
<feature type="domain" description="SoxA A3" evidence="7">
    <location>
        <begin position="525"/>
        <end position="608"/>
    </location>
</feature>